<proteinExistence type="predicted"/>
<evidence type="ECO:0000313" key="3">
    <source>
        <dbReference type="Proteomes" id="UP000028701"/>
    </source>
</evidence>
<evidence type="ECO:0000313" key="2">
    <source>
        <dbReference type="EMBL" id="GAK73269.1"/>
    </source>
</evidence>
<feature type="domain" description="FecR protein" evidence="1">
    <location>
        <begin position="125"/>
        <end position="216"/>
    </location>
</feature>
<evidence type="ECO:0000259" key="1">
    <source>
        <dbReference type="Pfam" id="PF04773"/>
    </source>
</evidence>
<dbReference type="Gene3D" id="3.55.50.30">
    <property type="match status" value="1"/>
</dbReference>
<organism evidence="2 3">
    <name type="scientific">Agrobacterium rubi TR3 = NBRC 13261</name>
    <dbReference type="NCBI Taxonomy" id="1368415"/>
    <lineage>
        <taxon>Bacteria</taxon>
        <taxon>Pseudomonadati</taxon>
        <taxon>Pseudomonadota</taxon>
        <taxon>Alphaproteobacteria</taxon>
        <taxon>Hyphomicrobiales</taxon>
        <taxon>Rhizobiaceae</taxon>
        <taxon>Rhizobium/Agrobacterium group</taxon>
        <taxon>Agrobacterium</taxon>
    </lineage>
</organism>
<dbReference type="EMBL" id="BBJU01000034">
    <property type="protein sequence ID" value="GAK73269.1"/>
    <property type="molecule type" value="Genomic_DNA"/>
</dbReference>
<comment type="caution">
    <text evidence="2">The sequence shown here is derived from an EMBL/GenBank/DDBJ whole genome shotgun (WGS) entry which is preliminary data.</text>
</comment>
<dbReference type="Pfam" id="PF04773">
    <property type="entry name" value="FecR"/>
    <property type="match status" value="1"/>
</dbReference>
<gene>
    <name evidence="2" type="ORF">RRU01S_34_00250</name>
</gene>
<accession>A0A081D2X3</accession>
<dbReference type="GO" id="GO:0016989">
    <property type="term" value="F:sigma factor antagonist activity"/>
    <property type="evidence" value="ECO:0007669"/>
    <property type="project" value="TreeGrafter"/>
</dbReference>
<dbReference type="PANTHER" id="PTHR30273:SF2">
    <property type="entry name" value="PROTEIN FECR"/>
    <property type="match status" value="1"/>
</dbReference>
<reference evidence="2 3" key="1">
    <citation type="submission" date="2014-08" db="EMBL/GenBank/DDBJ databases">
        <title>Whole genome shotgun sequence of Rhizobium rubi NBRC 13261.</title>
        <authorList>
            <person name="Katano-Makiyama Y."/>
            <person name="Hosoyama A."/>
            <person name="Hashimoto M."/>
            <person name="Hosoyama Y."/>
            <person name="Noguchi M."/>
            <person name="Tsuchikane K."/>
            <person name="Uohara A."/>
            <person name="Ohji S."/>
            <person name="Ichikawa N."/>
            <person name="Kimura A."/>
            <person name="Yamazoe A."/>
            <person name="Fujita N."/>
        </authorList>
    </citation>
    <scope>NUCLEOTIDE SEQUENCE [LARGE SCALE GENOMIC DNA]</scope>
    <source>
        <strain evidence="2 3">NBRC 13261</strain>
    </source>
</reference>
<protein>
    <recommendedName>
        <fullName evidence="1">FecR protein domain-containing protein</fullName>
    </recommendedName>
</protein>
<sequence length="334" mass="35951">MLTFPLAPETGTIRMTAAPSDPQRLLDEAIDLVIRLQVDPGNAVTLEMIRTWRKRGPEYEQAWSRVADAHGMSGKILMDRTKAERREKLGLTRRNVIIAGSVGLGAALAGTVYGPSFIVHAKADHFTAKGEIRRFELIDGSVATLGPDSAIAVNYTPEKRGIVLLSGMSFFDVVGDGRRPFAVEVGGLTATAIGTAFDVANDSGILTVSVDRGIVEARASASALGTGERLKAGEWMSFDPSSDNIERGTREPGQIAIWRDNILVAERETVAALVARIGRWYPGRIVFADPFIGSQRVSGLFDLGNPQRALEAVVLPAGARVRRVSSYLTIISPV</sequence>
<dbReference type="AlphaFoldDB" id="A0A081D2X3"/>
<dbReference type="InterPro" id="IPR012373">
    <property type="entry name" value="Ferrdict_sens_TM"/>
</dbReference>
<name>A0A081D2X3_9HYPH</name>
<dbReference type="InterPro" id="IPR006860">
    <property type="entry name" value="FecR"/>
</dbReference>
<dbReference type="Proteomes" id="UP000028701">
    <property type="component" value="Unassembled WGS sequence"/>
</dbReference>
<dbReference type="PIRSF" id="PIRSF018266">
    <property type="entry name" value="FecR"/>
    <property type="match status" value="1"/>
</dbReference>
<dbReference type="PANTHER" id="PTHR30273">
    <property type="entry name" value="PERIPLASMIC SIGNAL SENSOR AND SIGMA FACTOR ACTIVATOR FECR-RELATED"/>
    <property type="match status" value="1"/>
</dbReference>
<dbReference type="Gene3D" id="2.60.120.1440">
    <property type="match status" value="1"/>
</dbReference>
<dbReference type="eggNOG" id="COG3712">
    <property type="taxonomic scope" value="Bacteria"/>
</dbReference>